<keyword evidence="3" id="KW-1185">Reference proteome</keyword>
<accession>A0A1J1HS97</accession>
<feature type="compositionally biased region" description="Polar residues" evidence="1">
    <location>
        <begin position="1"/>
        <end position="17"/>
    </location>
</feature>
<feature type="compositionally biased region" description="Basic and acidic residues" evidence="1">
    <location>
        <begin position="523"/>
        <end position="546"/>
    </location>
</feature>
<evidence type="ECO:0000313" key="2">
    <source>
        <dbReference type="EMBL" id="CRK90927.1"/>
    </source>
</evidence>
<proteinExistence type="predicted"/>
<feature type="region of interest" description="Disordered" evidence="1">
    <location>
        <begin position="523"/>
        <end position="603"/>
    </location>
</feature>
<feature type="compositionally biased region" description="Basic and acidic residues" evidence="1">
    <location>
        <begin position="48"/>
        <end position="96"/>
    </location>
</feature>
<name>A0A1J1HS97_9DIPT</name>
<feature type="compositionally biased region" description="Basic and acidic residues" evidence="1">
    <location>
        <begin position="103"/>
        <end position="118"/>
    </location>
</feature>
<feature type="compositionally biased region" description="Basic residues" evidence="1">
    <location>
        <begin position="146"/>
        <end position="158"/>
    </location>
</feature>
<evidence type="ECO:0000256" key="1">
    <source>
        <dbReference type="SAM" id="MobiDB-lite"/>
    </source>
</evidence>
<feature type="compositionally biased region" description="Basic and acidic residues" evidence="1">
    <location>
        <begin position="553"/>
        <end position="569"/>
    </location>
</feature>
<feature type="compositionally biased region" description="Basic and acidic residues" evidence="1">
    <location>
        <begin position="18"/>
        <end position="37"/>
    </location>
</feature>
<reference evidence="2 3" key="1">
    <citation type="submission" date="2015-04" db="EMBL/GenBank/DDBJ databases">
        <authorList>
            <person name="Syromyatnikov M.Y."/>
            <person name="Popov V.N."/>
        </authorList>
    </citation>
    <scope>NUCLEOTIDE SEQUENCE [LARGE SCALE GENOMIC DNA]</scope>
</reference>
<dbReference type="Proteomes" id="UP000183832">
    <property type="component" value="Unassembled WGS sequence"/>
</dbReference>
<dbReference type="PANTHER" id="PTHR15491">
    <property type="match status" value="1"/>
</dbReference>
<feature type="compositionally biased region" description="Basic and acidic residues" evidence="1">
    <location>
        <begin position="576"/>
        <end position="590"/>
    </location>
</feature>
<feature type="compositionally biased region" description="Basic and acidic residues" evidence="1">
    <location>
        <begin position="194"/>
        <end position="222"/>
    </location>
</feature>
<feature type="compositionally biased region" description="Polar residues" evidence="1">
    <location>
        <begin position="119"/>
        <end position="141"/>
    </location>
</feature>
<feature type="region of interest" description="Disordered" evidence="1">
    <location>
        <begin position="194"/>
        <end position="296"/>
    </location>
</feature>
<evidence type="ECO:0000313" key="3">
    <source>
        <dbReference type="Proteomes" id="UP000183832"/>
    </source>
</evidence>
<dbReference type="InterPro" id="IPR026811">
    <property type="entry name" value="CIZ1"/>
</dbReference>
<dbReference type="PANTHER" id="PTHR15491:SF18">
    <property type="entry name" value="CIZ1 ZINC FINGER PROTEIN, ISOFORM A"/>
    <property type="match status" value="1"/>
</dbReference>
<dbReference type="GO" id="GO:0005634">
    <property type="term" value="C:nucleus"/>
    <property type="evidence" value="ECO:0007669"/>
    <property type="project" value="TreeGrafter"/>
</dbReference>
<dbReference type="STRING" id="568069.A0A1J1HS97"/>
<feature type="region of interest" description="Disordered" evidence="1">
    <location>
        <begin position="1"/>
        <end position="166"/>
    </location>
</feature>
<protein>
    <submittedName>
        <fullName evidence="2">CLUMA_CG004616, isoform A</fullName>
    </submittedName>
</protein>
<feature type="compositionally biased region" description="Basic and acidic residues" evidence="1">
    <location>
        <begin position="243"/>
        <end position="296"/>
    </location>
</feature>
<dbReference type="AlphaFoldDB" id="A0A1J1HS97"/>
<dbReference type="EMBL" id="CVRI01000020">
    <property type="protein sequence ID" value="CRK90927.1"/>
    <property type="molecule type" value="Genomic_DNA"/>
</dbReference>
<dbReference type="OrthoDB" id="6354489at2759"/>
<gene>
    <name evidence="2" type="ORF">CLUMA_CG004616</name>
</gene>
<organism evidence="2 3">
    <name type="scientific">Clunio marinus</name>
    <dbReference type="NCBI Taxonomy" id="568069"/>
    <lineage>
        <taxon>Eukaryota</taxon>
        <taxon>Metazoa</taxon>
        <taxon>Ecdysozoa</taxon>
        <taxon>Arthropoda</taxon>
        <taxon>Hexapoda</taxon>
        <taxon>Insecta</taxon>
        <taxon>Pterygota</taxon>
        <taxon>Neoptera</taxon>
        <taxon>Endopterygota</taxon>
        <taxon>Diptera</taxon>
        <taxon>Nematocera</taxon>
        <taxon>Chironomoidea</taxon>
        <taxon>Chironomidae</taxon>
        <taxon>Clunio</taxon>
    </lineage>
</organism>
<sequence length="603" mass="70939">MRNFQRGNRNNYGSNFSRGERRNNQDSRFDSNNDSYKRPGNRGTNRNFGDRDRKSRHGYESRNSYQDRRDSHGDNRGNFRSYQERSFKDQKFERSYRNQTPPRSRDRGSWHGDARDNRSSNIRMRQHSPPSTSSFRVQNDFGSRPRSNRGRMTSHRGMRTAGSRMLNRVDLRSSLISKNRSKEYIRKIRQARLKLSDSGRRKASEEEKSPSKETSKEQKQNDNDEDCLDVANDVNFEEDEDDATTKNEESEKSSKHQKEDEGKDSPEMSKENGDSSPEKSKTKRDNSSKSPSKDRSLSIDLNCIHCFTKCSSIQDYRNHLSRRTHLMAMKKLATRVKLTLNRFRKYQRSRQFYVEARMKNVENIPSKYCQICKLYYRQSKIEHRDSDDHKKIRNFLRPFCKICHVQLLSSMKYEIHRCTVEHLKRKAEKNEASDEEIDFQDFDPEDFKTVDSIGDVDGEEGSTIDEQEYDASIAVGQDFVTKVEVNYCSLCREYLSRSSKDEKVITDHCKSKKHLKWYYQSKKKDEKESESKRDSAEPSKDDEGKDSPQNGDKQQEIHEKEIKKEKENAESVEPSNEDKNSDGKDEEKPGPSKKFKRYFDVEN</sequence>